<accession>A0A1F6EC95</accession>
<evidence type="ECO:0000313" key="4">
    <source>
        <dbReference type="Proteomes" id="UP000176689"/>
    </source>
</evidence>
<dbReference type="GO" id="GO:0009002">
    <property type="term" value="F:serine-type D-Ala-D-Ala carboxypeptidase activity"/>
    <property type="evidence" value="ECO:0007669"/>
    <property type="project" value="InterPro"/>
</dbReference>
<dbReference type="GO" id="GO:0030655">
    <property type="term" value="P:beta-lactam antibiotic catabolic process"/>
    <property type="evidence" value="ECO:0007669"/>
    <property type="project" value="InterPro"/>
</dbReference>
<dbReference type="Pfam" id="PF00768">
    <property type="entry name" value="Peptidase_S11"/>
    <property type="match status" value="1"/>
</dbReference>
<dbReference type="GO" id="GO:0006508">
    <property type="term" value="P:proteolysis"/>
    <property type="evidence" value="ECO:0007669"/>
    <property type="project" value="InterPro"/>
</dbReference>
<dbReference type="Gene3D" id="3.40.710.10">
    <property type="entry name" value="DD-peptidase/beta-lactamase superfamily"/>
    <property type="match status" value="1"/>
</dbReference>
<organism evidence="3 4">
    <name type="scientific">Candidatus Kaiserbacteria bacterium RIFCSPHIGHO2_12_FULL_53_13</name>
    <dbReference type="NCBI Taxonomy" id="1798502"/>
    <lineage>
        <taxon>Bacteria</taxon>
        <taxon>Candidatus Kaiseribacteriota</taxon>
    </lineage>
</organism>
<name>A0A1F6EC95_9BACT</name>
<dbReference type="EMBL" id="MFLP01000003">
    <property type="protein sequence ID" value="OGG71299.1"/>
    <property type="molecule type" value="Genomic_DNA"/>
</dbReference>
<feature type="transmembrane region" description="Helical" evidence="1">
    <location>
        <begin position="12"/>
        <end position="36"/>
    </location>
</feature>
<dbReference type="GO" id="GO:0046677">
    <property type="term" value="P:response to antibiotic"/>
    <property type="evidence" value="ECO:0007669"/>
    <property type="project" value="InterPro"/>
</dbReference>
<reference evidence="3 4" key="1">
    <citation type="journal article" date="2016" name="Nat. Commun.">
        <title>Thousands of microbial genomes shed light on interconnected biogeochemical processes in an aquifer system.</title>
        <authorList>
            <person name="Anantharaman K."/>
            <person name="Brown C.T."/>
            <person name="Hug L.A."/>
            <person name="Sharon I."/>
            <person name="Castelle C.J."/>
            <person name="Probst A.J."/>
            <person name="Thomas B.C."/>
            <person name="Singh A."/>
            <person name="Wilkins M.J."/>
            <person name="Karaoz U."/>
            <person name="Brodie E.L."/>
            <person name="Williams K.H."/>
            <person name="Hubbard S.S."/>
            <person name="Banfield J.F."/>
        </authorList>
    </citation>
    <scope>NUCLEOTIDE SEQUENCE [LARGE SCALE GENOMIC DNA]</scope>
</reference>
<keyword evidence="1" id="KW-1133">Transmembrane helix</keyword>
<dbReference type="InterPro" id="IPR012338">
    <property type="entry name" value="Beta-lactam/transpept-like"/>
</dbReference>
<dbReference type="GO" id="GO:0008800">
    <property type="term" value="F:beta-lactamase activity"/>
    <property type="evidence" value="ECO:0007669"/>
    <property type="project" value="InterPro"/>
</dbReference>
<feature type="domain" description="Peptidase S11 D-alanyl-D-alanine carboxypeptidase A N-terminal" evidence="2">
    <location>
        <begin position="60"/>
        <end position="296"/>
    </location>
</feature>
<dbReference type="PANTHER" id="PTHR35333:SF4">
    <property type="entry name" value="SLR0121 PROTEIN"/>
    <property type="match status" value="1"/>
</dbReference>
<dbReference type="SUPFAM" id="SSF56601">
    <property type="entry name" value="beta-lactamase/transpeptidase-like"/>
    <property type="match status" value="1"/>
</dbReference>
<protein>
    <recommendedName>
        <fullName evidence="2">Peptidase S11 D-alanyl-D-alanine carboxypeptidase A N-terminal domain-containing protein</fullName>
    </recommendedName>
</protein>
<evidence type="ECO:0000313" key="3">
    <source>
        <dbReference type="EMBL" id="OGG71299.1"/>
    </source>
</evidence>
<dbReference type="PANTHER" id="PTHR35333">
    <property type="entry name" value="BETA-LACTAMASE"/>
    <property type="match status" value="1"/>
</dbReference>
<keyword evidence="1" id="KW-0812">Transmembrane</keyword>
<dbReference type="InterPro" id="IPR001967">
    <property type="entry name" value="Peptidase_S11_N"/>
</dbReference>
<keyword evidence="1" id="KW-0472">Membrane</keyword>
<evidence type="ECO:0000259" key="2">
    <source>
        <dbReference type="Pfam" id="PF00768"/>
    </source>
</evidence>
<proteinExistence type="predicted"/>
<comment type="caution">
    <text evidence="3">The sequence shown here is derived from an EMBL/GenBank/DDBJ whole genome shotgun (WGS) entry which is preliminary data.</text>
</comment>
<dbReference type="Proteomes" id="UP000176689">
    <property type="component" value="Unassembled WGS sequence"/>
</dbReference>
<dbReference type="InterPro" id="IPR000871">
    <property type="entry name" value="Beta-lactam_class-A"/>
</dbReference>
<sequence>MEAEPIRSEEKTLRTAGIFVLAVATVALVVAVVAAFGGGMGSQGQAAAAPTPFDSFADVRIKGKAAIVIDIPSGRTLYDKNSDVPLPIASLTKAALALVVAEALPLDSVITIPYYAGGSTGEEHLSKGEKWRVQDVVDFTLVTSSNTGAKILAEATDSVIRERYPEFPAGGAALSRMNALVKELGLQYTYFLNVSGLDLSATQAGSYGSARDMATLFAYAASAQPSLFSGTAQNGLLLNDAYGNGRVTASNTNDAQGAIPGLIMGKTGLTDLAGGNLAVVFDVGLAHPMVAVVLGSTESGRFEDVQKLVVAARKAIIGTD</sequence>
<gene>
    <name evidence="3" type="ORF">A3F27_01865</name>
</gene>
<dbReference type="AlphaFoldDB" id="A0A1F6EC95"/>
<evidence type="ECO:0000256" key="1">
    <source>
        <dbReference type="SAM" id="Phobius"/>
    </source>
</evidence>